<keyword evidence="6" id="KW-0592">Phosphate transport</keyword>
<evidence type="ECO:0000256" key="4">
    <source>
        <dbReference type="ARBA" id="ARBA00022490"/>
    </source>
</evidence>
<keyword evidence="10" id="KW-0010">Activator</keyword>
<keyword evidence="11" id="KW-0804">Transcription</keyword>
<evidence type="ECO:0000313" key="17">
    <source>
        <dbReference type="EMBL" id="TCP16654.1"/>
    </source>
</evidence>
<dbReference type="RefSeq" id="WP_132501652.1">
    <property type="nucleotide sequence ID" value="NZ_LVXA01000001.1"/>
</dbReference>
<feature type="modified residue" description="4-aspartylphosphate" evidence="13">
    <location>
        <position position="52"/>
    </location>
</feature>
<evidence type="ECO:0000256" key="1">
    <source>
        <dbReference type="ARBA" id="ARBA00004496"/>
    </source>
</evidence>
<dbReference type="InterPro" id="IPR001867">
    <property type="entry name" value="OmpR/PhoB-type_DNA-bd"/>
</dbReference>
<evidence type="ECO:0000256" key="11">
    <source>
        <dbReference type="ARBA" id="ARBA00023163"/>
    </source>
</evidence>
<dbReference type="CDD" id="cd17618">
    <property type="entry name" value="REC_OmpR_PhoB"/>
    <property type="match status" value="1"/>
</dbReference>
<dbReference type="Pfam" id="PF00486">
    <property type="entry name" value="Trans_reg_C"/>
    <property type="match status" value="1"/>
</dbReference>
<evidence type="ECO:0000256" key="8">
    <source>
        <dbReference type="ARBA" id="ARBA00023015"/>
    </source>
</evidence>
<dbReference type="Gene3D" id="6.10.250.690">
    <property type="match status" value="1"/>
</dbReference>
<keyword evidence="4" id="KW-0963">Cytoplasm</keyword>
<evidence type="ECO:0000313" key="18">
    <source>
        <dbReference type="Proteomes" id="UP000295537"/>
    </source>
</evidence>
<evidence type="ECO:0000256" key="13">
    <source>
        <dbReference type="PROSITE-ProRule" id="PRU00169"/>
    </source>
</evidence>
<keyword evidence="5 13" id="KW-0597">Phosphoprotein</keyword>
<feature type="DNA-binding region" description="OmpR/PhoB-type" evidence="14">
    <location>
        <begin position="127"/>
        <end position="225"/>
    </location>
</feature>
<evidence type="ECO:0000256" key="6">
    <source>
        <dbReference type="ARBA" id="ARBA00022592"/>
    </source>
</evidence>
<keyword evidence="8" id="KW-0805">Transcription regulation</keyword>
<evidence type="ECO:0000256" key="14">
    <source>
        <dbReference type="PROSITE-ProRule" id="PRU01091"/>
    </source>
</evidence>
<dbReference type="SUPFAM" id="SSF52172">
    <property type="entry name" value="CheY-like"/>
    <property type="match status" value="1"/>
</dbReference>
<dbReference type="EMBL" id="SLXJ01000010">
    <property type="protein sequence ID" value="TCP16654.1"/>
    <property type="molecule type" value="Genomic_DNA"/>
</dbReference>
<accession>A0A4R2N6X2</accession>
<keyword evidence="9 14" id="KW-0238">DNA-binding</keyword>
<dbReference type="GO" id="GO:0000156">
    <property type="term" value="F:phosphorelay response regulator activity"/>
    <property type="evidence" value="ECO:0007669"/>
    <property type="project" value="InterPro"/>
</dbReference>
<comment type="subcellular location">
    <subcellularLocation>
        <location evidence="1">Cytoplasm</location>
    </subcellularLocation>
</comment>
<keyword evidence="7" id="KW-0902">Two-component regulatory system</keyword>
<evidence type="ECO:0000259" key="15">
    <source>
        <dbReference type="PROSITE" id="PS50110"/>
    </source>
</evidence>
<proteinExistence type="predicted"/>
<evidence type="ECO:0000256" key="7">
    <source>
        <dbReference type="ARBA" id="ARBA00023012"/>
    </source>
</evidence>
<dbReference type="AlphaFoldDB" id="A0A4R2N6X2"/>
<dbReference type="PROSITE" id="PS51755">
    <property type="entry name" value="OMPR_PHOB"/>
    <property type="match status" value="1"/>
</dbReference>
<dbReference type="NCBIfam" id="TIGR02154">
    <property type="entry name" value="PhoB"/>
    <property type="match status" value="1"/>
</dbReference>
<comment type="function">
    <text evidence="12">This protein is a positive regulator for the phosphate regulon. Transcription of this operon is positively regulated by PhoB and PhoR when phosphate is limited.</text>
</comment>
<evidence type="ECO:0000256" key="2">
    <source>
        <dbReference type="ARBA" id="ARBA00013332"/>
    </source>
</evidence>
<dbReference type="InterPro" id="IPR039420">
    <property type="entry name" value="WalR-like"/>
</dbReference>
<dbReference type="SUPFAM" id="SSF46894">
    <property type="entry name" value="C-terminal effector domain of the bipartite response regulators"/>
    <property type="match status" value="1"/>
</dbReference>
<evidence type="ECO:0000256" key="10">
    <source>
        <dbReference type="ARBA" id="ARBA00023159"/>
    </source>
</evidence>
<feature type="domain" description="OmpR/PhoB-type" evidence="16">
    <location>
        <begin position="127"/>
        <end position="225"/>
    </location>
</feature>
<dbReference type="PANTHER" id="PTHR48111:SF40">
    <property type="entry name" value="PHOSPHATE REGULON TRANSCRIPTIONAL REGULATORY PROTEIN PHOB"/>
    <property type="match status" value="1"/>
</dbReference>
<dbReference type="InterPro" id="IPR011879">
    <property type="entry name" value="Sig_transdc_resp-reg_PhoB"/>
</dbReference>
<organism evidence="17 18">
    <name type="scientific">Nicoletella semolina</name>
    <dbReference type="NCBI Taxonomy" id="271160"/>
    <lineage>
        <taxon>Bacteria</taxon>
        <taxon>Pseudomonadati</taxon>
        <taxon>Pseudomonadota</taxon>
        <taxon>Gammaproteobacteria</taxon>
        <taxon>Pasteurellales</taxon>
        <taxon>Pasteurellaceae</taxon>
        <taxon>Nicoletella</taxon>
    </lineage>
</organism>
<evidence type="ECO:0000259" key="16">
    <source>
        <dbReference type="PROSITE" id="PS51755"/>
    </source>
</evidence>
<dbReference type="Proteomes" id="UP000295537">
    <property type="component" value="Unassembled WGS sequence"/>
</dbReference>
<dbReference type="InterPro" id="IPR016032">
    <property type="entry name" value="Sig_transdc_resp-reg_C-effctor"/>
</dbReference>
<evidence type="ECO:0000256" key="12">
    <source>
        <dbReference type="ARBA" id="ARBA00024735"/>
    </source>
</evidence>
<dbReference type="InterPro" id="IPR001789">
    <property type="entry name" value="Sig_transdc_resp-reg_receiver"/>
</dbReference>
<dbReference type="GO" id="GO:0032993">
    <property type="term" value="C:protein-DNA complex"/>
    <property type="evidence" value="ECO:0007669"/>
    <property type="project" value="TreeGrafter"/>
</dbReference>
<dbReference type="SMART" id="SM00448">
    <property type="entry name" value="REC"/>
    <property type="match status" value="1"/>
</dbReference>
<evidence type="ECO:0000256" key="3">
    <source>
        <dbReference type="ARBA" id="ARBA00022448"/>
    </source>
</evidence>
<dbReference type="Gene3D" id="3.40.50.2300">
    <property type="match status" value="1"/>
</dbReference>
<reference evidence="17 18" key="1">
    <citation type="submission" date="2019-03" db="EMBL/GenBank/DDBJ databases">
        <title>Genomic Encyclopedia of Type Strains, Phase IV (KMG-IV): sequencing the most valuable type-strain genomes for metagenomic binning, comparative biology and taxonomic classification.</title>
        <authorList>
            <person name="Goeker M."/>
        </authorList>
    </citation>
    <scope>NUCLEOTIDE SEQUENCE [LARGE SCALE GENOMIC DNA]</scope>
    <source>
        <strain evidence="17 18">DSM 16380</strain>
    </source>
</reference>
<keyword evidence="18" id="KW-1185">Reference proteome</keyword>
<sequence>MTDKILVVEDERAIREMVALFLTKQGYKVLEAEDYQSAIDQLAEKPKLILLDWMLPARSGIHIIDYLKKQEDTVNIPIIMLTARSTEEDCITCLNAGADDYITKPFSPKILLARIEALWRRSYDPPSPLLKFEEITLDQQAQRVRIAQQEVDLSATEYKFLHFFMTHPEKVYRREQLLNFIWGNDIYVEDRTVDSYIRRLRKSLEPYGSDRYIQTVRGFGYRFSNHFQNES</sequence>
<evidence type="ECO:0000256" key="5">
    <source>
        <dbReference type="ARBA" id="ARBA00022553"/>
    </source>
</evidence>
<dbReference type="InterPro" id="IPR011006">
    <property type="entry name" value="CheY-like_superfamily"/>
</dbReference>
<gene>
    <name evidence="17" type="ORF">EV693_11034</name>
</gene>
<dbReference type="GO" id="GO:0006817">
    <property type="term" value="P:phosphate ion transport"/>
    <property type="evidence" value="ECO:0007669"/>
    <property type="project" value="UniProtKB-KW"/>
</dbReference>
<dbReference type="PROSITE" id="PS50110">
    <property type="entry name" value="RESPONSE_REGULATORY"/>
    <property type="match status" value="1"/>
</dbReference>
<dbReference type="PANTHER" id="PTHR48111">
    <property type="entry name" value="REGULATOR OF RPOS"/>
    <property type="match status" value="1"/>
</dbReference>
<dbReference type="SMART" id="SM00862">
    <property type="entry name" value="Trans_reg_C"/>
    <property type="match status" value="1"/>
</dbReference>
<evidence type="ECO:0000256" key="9">
    <source>
        <dbReference type="ARBA" id="ARBA00023125"/>
    </source>
</evidence>
<dbReference type="GO" id="GO:0006355">
    <property type="term" value="P:regulation of DNA-templated transcription"/>
    <property type="evidence" value="ECO:0007669"/>
    <property type="project" value="InterPro"/>
</dbReference>
<name>A0A4R2N6X2_9PAST</name>
<dbReference type="Pfam" id="PF00072">
    <property type="entry name" value="Response_reg"/>
    <property type="match status" value="1"/>
</dbReference>
<dbReference type="FunFam" id="3.40.50.2300:FF:000001">
    <property type="entry name" value="DNA-binding response regulator PhoB"/>
    <property type="match status" value="1"/>
</dbReference>
<feature type="domain" description="Response regulatory" evidence="15">
    <location>
        <begin position="4"/>
        <end position="119"/>
    </location>
</feature>
<dbReference type="FunFam" id="1.10.10.10:FF:000011">
    <property type="entry name" value="Phosphate regulon transcriptional regulator PhoB"/>
    <property type="match status" value="1"/>
</dbReference>
<dbReference type="InterPro" id="IPR036388">
    <property type="entry name" value="WH-like_DNA-bd_sf"/>
</dbReference>
<dbReference type="CDD" id="cd00383">
    <property type="entry name" value="trans_reg_C"/>
    <property type="match status" value="1"/>
</dbReference>
<dbReference type="GO" id="GO:0005829">
    <property type="term" value="C:cytosol"/>
    <property type="evidence" value="ECO:0007669"/>
    <property type="project" value="TreeGrafter"/>
</dbReference>
<protein>
    <recommendedName>
        <fullName evidence="2">Phosphate regulon transcriptional regulatory protein PhoB</fullName>
    </recommendedName>
</protein>
<dbReference type="Gene3D" id="1.10.10.10">
    <property type="entry name" value="Winged helix-like DNA-binding domain superfamily/Winged helix DNA-binding domain"/>
    <property type="match status" value="1"/>
</dbReference>
<comment type="caution">
    <text evidence="17">The sequence shown here is derived from an EMBL/GenBank/DDBJ whole genome shotgun (WGS) entry which is preliminary data.</text>
</comment>
<keyword evidence="3" id="KW-0813">Transport</keyword>
<dbReference type="GO" id="GO:0000976">
    <property type="term" value="F:transcription cis-regulatory region binding"/>
    <property type="evidence" value="ECO:0007669"/>
    <property type="project" value="TreeGrafter"/>
</dbReference>
<dbReference type="OrthoDB" id="9802426at2"/>